<proteinExistence type="predicted"/>
<dbReference type="Proteomes" id="UP000237144">
    <property type="component" value="Unassembled WGS sequence"/>
</dbReference>
<feature type="region of interest" description="Disordered" evidence="1">
    <location>
        <begin position="96"/>
        <end position="142"/>
    </location>
</feature>
<dbReference type="OrthoDB" id="2529080at2759"/>
<protein>
    <submittedName>
        <fullName evidence="2">Uncharacterized protein</fullName>
    </submittedName>
</protein>
<organism evidence="2 3">
    <name type="scientific">Rhodotorula taiwanensis</name>
    <dbReference type="NCBI Taxonomy" id="741276"/>
    <lineage>
        <taxon>Eukaryota</taxon>
        <taxon>Fungi</taxon>
        <taxon>Dikarya</taxon>
        <taxon>Basidiomycota</taxon>
        <taxon>Pucciniomycotina</taxon>
        <taxon>Microbotryomycetes</taxon>
        <taxon>Sporidiobolales</taxon>
        <taxon>Sporidiobolaceae</taxon>
        <taxon>Rhodotorula</taxon>
    </lineage>
</organism>
<feature type="compositionally biased region" description="Acidic residues" evidence="1">
    <location>
        <begin position="108"/>
        <end position="117"/>
    </location>
</feature>
<feature type="compositionally biased region" description="Acidic residues" evidence="1">
    <location>
        <begin position="851"/>
        <end position="861"/>
    </location>
</feature>
<keyword evidence="3" id="KW-1185">Reference proteome</keyword>
<feature type="region of interest" description="Disordered" evidence="1">
    <location>
        <begin position="1010"/>
        <end position="1040"/>
    </location>
</feature>
<feature type="region of interest" description="Disordered" evidence="1">
    <location>
        <begin position="1047"/>
        <end position="1066"/>
    </location>
</feature>
<evidence type="ECO:0000313" key="2">
    <source>
        <dbReference type="EMBL" id="POY74875.1"/>
    </source>
</evidence>
<feature type="compositionally biased region" description="Low complexity" evidence="1">
    <location>
        <begin position="1011"/>
        <end position="1020"/>
    </location>
</feature>
<name>A0A2S5BDL8_9BASI</name>
<feature type="compositionally biased region" description="Acidic residues" evidence="1">
    <location>
        <begin position="878"/>
        <end position="887"/>
    </location>
</feature>
<gene>
    <name evidence="2" type="ORF">BMF94_2148</name>
</gene>
<feature type="region of interest" description="Disordered" evidence="1">
    <location>
        <begin position="743"/>
        <end position="932"/>
    </location>
</feature>
<feature type="region of interest" description="Disordered" evidence="1">
    <location>
        <begin position="689"/>
        <end position="717"/>
    </location>
</feature>
<accession>A0A2S5BDL8</accession>
<feature type="compositionally biased region" description="Low complexity" evidence="1">
    <location>
        <begin position="798"/>
        <end position="822"/>
    </location>
</feature>
<dbReference type="AlphaFoldDB" id="A0A2S5BDL8"/>
<comment type="caution">
    <text evidence="2">The sequence shown here is derived from an EMBL/GenBank/DDBJ whole genome shotgun (WGS) entry which is preliminary data.</text>
</comment>
<evidence type="ECO:0000313" key="3">
    <source>
        <dbReference type="Proteomes" id="UP000237144"/>
    </source>
</evidence>
<feature type="region of interest" description="Disordered" evidence="1">
    <location>
        <begin position="498"/>
        <end position="545"/>
    </location>
</feature>
<feature type="compositionally biased region" description="Acidic residues" evidence="1">
    <location>
        <begin position="534"/>
        <end position="545"/>
    </location>
</feature>
<evidence type="ECO:0000256" key="1">
    <source>
        <dbReference type="SAM" id="MobiDB-lite"/>
    </source>
</evidence>
<dbReference type="EMBL" id="PJQD01000021">
    <property type="protein sequence ID" value="POY74875.1"/>
    <property type="molecule type" value="Genomic_DNA"/>
</dbReference>
<feature type="compositionally biased region" description="Polar residues" evidence="1">
    <location>
        <begin position="1021"/>
        <end position="1032"/>
    </location>
</feature>
<feature type="compositionally biased region" description="Basic and acidic residues" evidence="1">
    <location>
        <begin position="228"/>
        <end position="253"/>
    </location>
</feature>
<sequence length="1066" mass="117931">MQLTLVPPDAYPIPPAFHAHELKPPSFRPRKSVKSPELWTRTRQQLAEVGIRVPDPLAGDLAAWWSYAVSAVEWNLELEEVIVTLADGTRERWDLQPSDRVRSTSVIEDSEMEDVDGPTEPMMASSSPLESDPTADRPSSSRWHADAVSARLRSFALQLRSAYEDLGTATVSDPVAPDISTETDYRLLMLLAAEPSRQIPFEWSDAQIMYEYAMMGVDGNTEEGPEAETTREGRMPAWRRELRRPSQGRRRDADDPDDFDPAKFTGQFRSKRRPAGRKDSNGRPIEAYTYLAVIDLLTQIRSYLCDLFAATVIPQLRDRLPPSYTLWATDSAIVWVRREAIKRARDAADLIVELLDDDGDRFDSSECSSSCRSSPMQIDADDRSHPFDIIVDMDEAEGMLDGSQGMDEWQAEEHRQQRLADNPLRLLRDDYELRKWCIDMSDRARMLDLVEDDTTAIRSPDWIKRVPSFEVSSLDGAQSSDSDMPGIGRSVRRKTLFSSRSRIVETPSSSPPPGVNRDRSASPDVPGLTHSDTETEPSSEVDELSEEDIAVGSTLLARDFFYPDDPLGEGFLPRRLPLELVDKKSKGGAELQEHRELLHSVLNEVAGLQKRLVALHELVKEETKTWEEERAQSVASPDSKASLVRVKMGRTISHPPPGPVRRRHPPRPGAPLLKQSCDRALGQALDEAYRQSDSPSMPKHVRQGKLTAAAQELPRKRQRHNLETYGRLMAMSNHILRDEPEVPIPAFMQQRKRVSNGPGFRRKRKNGGAAEGSIRPAKRVKRHRQQDNSGTEADEQTPSAASARPRVSPSPDQRHLAAAGLSARRRRVLEALSNDSGLGSMPFDSAFGAGDEGDDDDDESGTDSLDAPPPAYDSALDWGDELDELEEVVVGPVTQQEELPVEEDQTRPRQQRASDSIRRSGEPLDGFDYFEAPTRFGSPIPYSRPHISPLVEPAALPIDSAGSATHSLLAAQPAYPLSAARLESDATPSTIGAESTPAVQLGSLKSTIRNAAQAAEGEAANSPQPFESTPSLFVNLPSDVTAQLEAQCDQRSEADGHPSGLSDEGA</sequence>
<feature type="region of interest" description="Disordered" evidence="1">
    <location>
        <begin position="220"/>
        <end position="280"/>
    </location>
</feature>
<feature type="compositionally biased region" description="Basic residues" evidence="1">
    <location>
        <begin position="750"/>
        <end position="766"/>
    </location>
</feature>
<reference evidence="2 3" key="1">
    <citation type="journal article" date="2018" name="Front. Microbiol.">
        <title>Prospects for Fungal Bioremediation of Acidic Radioactive Waste Sites: Characterization and Genome Sequence of Rhodotorula taiwanensis MD1149.</title>
        <authorList>
            <person name="Tkavc R."/>
            <person name="Matrosova V.Y."/>
            <person name="Grichenko O.E."/>
            <person name="Gostincar C."/>
            <person name="Volpe R.P."/>
            <person name="Klimenkova P."/>
            <person name="Gaidamakova E.K."/>
            <person name="Zhou C.E."/>
            <person name="Stewart B.J."/>
            <person name="Lyman M.G."/>
            <person name="Malfatti S.A."/>
            <person name="Rubinfeld B."/>
            <person name="Courtot M."/>
            <person name="Singh J."/>
            <person name="Dalgard C.L."/>
            <person name="Hamilton T."/>
            <person name="Frey K.G."/>
            <person name="Gunde-Cimerman N."/>
            <person name="Dugan L."/>
            <person name="Daly M.J."/>
        </authorList>
    </citation>
    <scope>NUCLEOTIDE SEQUENCE [LARGE SCALE GENOMIC DNA]</scope>
    <source>
        <strain evidence="2 3">MD1149</strain>
    </source>
</reference>